<keyword evidence="12" id="KW-1185">Reference proteome</keyword>
<dbReference type="OrthoDB" id="2146at2759"/>
<evidence type="ECO:0000256" key="2">
    <source>
        <dbReference type="ARBA" id="ARBA00006850"/>
    </source>
</evidence>
<evidence type="ECO:0000256" key="9">
    <source>
        <dbReference type="RuleBase" id="RU365052"/>
    </source>
</evidence>
<dbReference type="CDD" id="cd01719">
    <property type="entry name" value="Sm_G"/>
    <property type="match status" value="1"/>
</dbReference>
<evidence type="ECO:0000256" key="1">
    <source>
        <dbReference type="ARBA" id="ARBA00004123"/>
    </source>
</evidence>
<dbReference type="GO" id="GO:0071004">
    <property type="term" value="C:U2-type prespliceosome"/>
    <property type="evidence" value="ECO:0007669"/>
    <property type="project" value="TreeGrafter"/>
</dbReference>
<dbReference type="GO" id="GO:0000387">
    <property type="term" value="P:spliceosomal snRNP assembly"/>
    <property type="evidence" value="ECO:0007669"/>
    <property type="project" value="UniProtKB-UniRule"/>
</dbReference>
<organism evidence="11 12">
    <name type="scientific">Metschnikowia pulcherrima</name>
    <dbReference type="NCBI Taxonomy" id="27326"/>
    <lineage>
        <taxon>Eukaryota</taxon>
        <taxon>Fungi</taxon>
        <taxon>Dikarya</taxon>
        <taxon>Ascomycota</taxon>
        <taxon>Saccharomycotina</taxon>
        <taxon>Pichiomycetes</taxon>
        <taxon>Metschnikowiaceae</taxon>
        <taxon>Metschnikowia</taxon>
    </lineage>
</organism>
<protein>
    <recommendedName>
        <fullName evidence="9">Small nuclear ribonucleoprotein G</fullName>
        <shortName evidence="9">snRNP-G</shortName>
    </recommendedName>
</protein>
<name>A0A8H7GVY6_9ASCO</name>
<dbReference type="PROSITE" id="PS52002">
    <property type="entry name" value="SM"/>
    <property type="match status" value="1"/>
</dbReference>
<gene>
    <name evidence="11" type="ORF">HF325_003673</name>
</gene>
<dbReference type="GO" id="GO:0003723">
    <property type="term" value="F:RNA binding"/>
    <property type="evidence" value="ECO:0007669"/>
    <property type="project" value="UniProtKB-UniRule"/>
</dbReference>
<comment type="similarity">
    <text evidence="2 9">Belongs to the snRNP Sm proteins family.</text>
</comment>
<evidence type="ECO:0000256" key="8">
    <source>
        <dbReference type="ARBA" id="ARBA00023274"/>
    </source>
</evidence>
<dbReference type="Pfam" id="PF01423">
    <property type="entry name" value="LSM"/>
    <property type="match status" value="1"/>
</dbReference>
<dbReference type="EMBL" id="JACBPP010000004">
    <property type="protein sequence ID" value="KAF8002708.1"/>
    <property type="molecule type" value="Genomic_DNA"/>
</dbReference>
<dbReference type="InterPro" id="IPR001163">
    <property type="entry name" value="Sm_dom_euk/arc"/>
</dbReference>
<dbReference type="InterPro" id="IPR047575">
    <property type="entry name" value="Sm"/>
</dbReference>
<keyword evidence="3 9" id="KW-0507">mRNA processing</keyword>
<accession>A0A8H7GVY6</accession>
<evidence type="ECO:0000256" key="5">
    <source>
        <dbReference type="ARBA" id="ARBA00022884"/>
    </source>
</evidence>
<dbReference type="PANTHER" id="PTHR10553">
    <property type="entry name" value="SMALL NUCLEAR RIBONUCLEOPROTEIN"/>
    <property type="match status" value="1"/>
</dbReference>
<comment type="caution">
    <text evidence="11">The sequence shown here is derived from an EMBL/GenBank/DDBJ whole genome shotgun (WGS) entry which is preliminary data.</text>
</comment>
<dbReference type="GO" id="GO:0034719">
    <property type="term" value="C:SMN-Sm protein complex"/>
    <property type="evidence" value="ECO:0007669"/>
    <property type="project" value="TreeGrafter"/>
</dbReference>
<feature type="domain" description="Sm" evidence="10">
    <location>
        <begin position="2"/>
        <end position="74"/>
    </location>
</feature>
<evidence type="ECO:0000256" key="6">
    <source>
        <dbReference type="ARBA" id="ARBA00023187"/>
    </source>
</evidence>
<evidence type="ECO:0000259" key="10">
    <source>
        <dbReference type="PROSITE" id="PS52002"/>
    </source>
</evidence>
<keyword evidence="5 9" id="KW-0694">RNA-binding</keyword>
<dbReference type="FunFam" id="2.30.30.100:FF:000023">
    <property type="entry name" value="Small nuclear ribonucleoprotein G"/>
    <property type="match status" value="1"/>
</dbReference>
<dbReference type="InterPro" id="IPR044641">
    <property type="entry name" value="Lsm7/SmG-like"/>
</dbReference>
<reference evidence="11" key="1">
    <citation type="submission" date="2020-10" db="EMBL/GenBank/DDBJ databases">
        <title>The Whole-Genome Sequence of Metschnikowia persimmonesis, a Novel Endophytic Yeast Species Isolated from Medicinal Plant Diospyros kaki Thumb.</title>
        <authorList>
            <person name="Rahmat E."/>
            <person name="Kang Y."/>
        </authorList>
    </citation>
    <scope>NUCLEOTIDE SEQUENCE</scope>
    <source>
        <strain evidence="11">KIOM G15050</strain>
    </source>
</reference>
<dbReference type="GO" id="GO:0071013">
    <property type="term" value="C:catalytic step 2 spliceosome"/>
    <property type="evidence" value="ECO:0007669"/>
    <property type="project" value="TreeGrafter"/>
</dbReference>
<evidence type="ECO:0000313" key="11">
    <source>
        <dbReference type="EMBL" id="KAF8002708.1"/>
    </source>
</evidence>
<dbReference type="InterPro" id="IPR034098">
    <property type="entry name" value="Sm_G"/>
</dbReference>
<dbReference type="GO" id="GO:0005685">
    <property type="term" value="C:U1 snRNP"/>
    <property type="evidence" value="ECO:0007669"/>
    <property type="project" value="TreeGrafter"/>
</dbReference>
<keyword evidence="4 9" id="KW-0747">Spliceosome</keyword>
<proteinExistence type="inferred from homology"/>
<dbReference type="GO" id="GO:0005687">
    <property type="term" value="C:U4 snRNP"/>
    <property type="evidence" value="ECO:0007669"/>
    <property type="project" value="TreeGrafter"/>
</dbReference>
<dbReference type="GO" id="GO:0005686">
    <property type="term" value="C:U2 snRNP"/>
    <property type="evidence" value="ECO:0007669"/>
    <property type="project" value="TreeGrafter"/>
</dbReference>
<dbReference type="AlphaFoldDB" id="A0A8H7GVY6"/>
<keyword evidence="7 9" id="KW-0539">Nucleus</keyword>
<evidence type="ECO:0000313" key="12">
    <source>
        <dbReference type="Proteomes" id="UP000649328"/>
    </source>
</evidence>
<evidence type="ECO:0000256" key="3">
    <source>
        <dbReference type="ARBA" id="ARBA00022664"/>
    </source>
</evidence>
<keyword evidence="8 9" id="KW-0687">Ribonucleoprotein</keyword>
<dbReference type="GO" id="GO:0097526">
    <property type="term" value="C:spliceosomal tri-snRNP complex"/>
    <property type="evidence" value="ECO:0007669"/>
    <property type="project" value="TreeGrafter"/>
</dbReference>
<evidence type="ECO:0000256" key="7">
    <source>
        <dbReference type="ARBA" id="ARBA00023242"/>
    </source>
</evidence>
<keyword evidence="6 9" id="KW-0508">mRNA splicing</keyword>
<dbReference type="SUPFAM" id="SSF50182">
    <property type="entry name" value="Sm-like ribonucleoproteins"/>
    <property type="match status" value="1"/>
</dbReference>
<evidence type="ECO:0000256" key="4">
    <source>
        <dbReference type="ARBA" id="ARBA00022728"/>
    </source>
</evidence>
<comment type="function">
    <text evidence="9">Plays a role in pre-mRNA splicing.</text>
</comment>
<dbReference type="Proteomes" id="UP000649328">
    <property type="component" value="Unassembled WGS sequence"/>
</dbReference>
<dbReference type="PANTHER" id="PTHR10553:SF2">
    <property type="entry name" value="SMALL NUCLEAR RIBONUCLEOPROTEIN G"/>
    <property type="match status" value="1"/>
</dbReference>
<comment type="subcellular location">
    <subcellularLocation>
        <location evidence="1 9">Nucleus</location>
    </subcellularLocation>
</comment>
<dbReference type="InterPro" id="IPR010920">
    <property type="entry name" value="LSM_dom_sf"/>
</dbReference>
<dbReference type="GO" id="GO:0005682">
    <property type="term" value="C:U5 snRNP"/>
    <property type="evidence" value="ECO:0007669"/>
    <property type="project" value="TreeGrafter"/>
</dbReference>
<dbReference type="SMART" id="SM00651">
    <property type="entry name" value="Sm"/>
    <property type="match status" value="1"/>
</dbReference>
<dbReference type="GO" id="GO:0071011">
    <property type="term" value="C:precatalytic spliceosome"/>
    <property type="evidence" value="ECO:0007669"/>
    <property type="project" value="TreeGrafter"/>
</dbReference>
<sequence>MVSAPELKIYLDKKVAVQLNGSRSVTGTLRGYDVFMNITMSDALEHDPKGQQLALGTVVIRGNSIVSIEALEKI</sequence>
<dbReference type="Gene3D" id="2.30.30.100">
    <property type="match status" value="1"/>
</dbReference>